<protein>
    <recommendedName>
        <fullName evidence="1">Tryptophan 2,3-dioxygenase</fullName>
        <shortName evidence="1">TDO</shortName>
        <ecNumber evidence="1">1.13.11.11</ecNumber>
    </recommendedName>
    <alternativeName>
        <fullName evidence="1">Tryptamin 2,3-dioxygenase</fullName>
    </alternativeName>
    <alternativeName>
        <fullName evidence="1">Tryptophan oxygenase</fullName>
        <shortName evidence="1">TO</shortName>
        <shortName evidence="1">TRPO</shortName>
    </alternativeName>
    <alternativeName>
        <fullName evidence="1">Tryptophan pyrrolase</fullName>
    </alternativeName>
    <alternativeName>
        <fullName evidence="1">Tryptophanase</fullName>
    </alternativeName>
</protein>
<comment type="catalytic activity">
    <reaction evidence="1">
        <text>L-tryptophan + O2 = N-formyl-L-kynurenine</text>
        <dbReference type="Rhea" id="RHEA:24536"/>
        <dbReference type="ChEBI" id="CHEBI:15379"/>
        <dbReference type="ChEBI" id="CHEBI:57912"/>
        <dbReference type="ChEBI" id="CHEBI:58629"/>
        <dbReference type="EC" id="1.13.11.11"/>
    </reaction>
</comment>
<comment type="caution">
    <text evidence="2">The sequence shown here is derived from an EMBL/GenBank/DDBJ whole genome shotgun (WGS) entry which is preliminary data.</text>
</comment>
<keyword evidence="1" id="KW-0560">Oxidoreductase</keyword>
<feature type="binding site" evidence="1">
    <location>
        <begin position="39"/>
        <end position="43"/>
    </location>
    <ligand>
        <name>substrate</name>
    </ligand>
</feature>
<comment type="pathway">
    <text evidence="1">Amino-acid degradation; L-tryptophan degradation via kynurenine pathway; L-kynurenine from L-tryptophan: step 1/2.</text>
</comment>
<feature type="binding site" description="axial binding residue" evidence="1">
    <location>
        <position position="228"/>
    </location>
    <ligand>
        <name>heme</name>
        <dbReference type="ChEBI" id="CHEBI:30413"/>
    </ligand>
    <ligandPart>
        <name>Fe</name>
        <dbReference type="ChEBI" id="CHEBI:18248"/>
    </ligandPart>
</feature>
<keyword evidence="1" id="KW-0823">Tryptophan catabolism</keyword>
<evidence type="ECO:0000256" key="1">
    <source>
        <dbReference type="HAMAP-Rule" id="MF_01972"/>
    </source>
</evidence>
<dbReference type="HAMAP" id="MF_01972">
    <property type="entry name" value="T23O"/>
    <property type="match status" value="1"/>
</dbReference>
<dbReference type="Pfam" id="PF03301">
    <property type="entry name" value="Trp_dioxygenase"/>
    <property type="match status" value="2"/>
</dbReference>
<dbReference type="Proteomes" id="UP000732399">
    <property type="component" value="Unassembled WGS sequence"/>
</dbReference>
<dbReference type="SUPFAM" id="SSF140959">
    <property type="entry name" value="Indolic compounds 2,3-dioxygenase-like"/>
    <property type="match status" value="1"/>
</dbReference>
<keyword evidence="1" id="KW-0408">Iron</keyword>
<keyword evidence="1" id="KW-0223">Dioxygenase</keyword>
<proteinExistence type="inferred from homology"/>
<dbReference type="InterPro" id="IPR037217">
    <property type="entry name" value="Trp/Indoleamine_2_3_dOase-like"/>
</dbReference>
<dbReference type="PANTHER" id="PTHR10138:SF0">
    <property type="entry name" value="TRYPTOPHAN 2,3-DIOXYGENASE"/>
    <property type="match status" value="1"/>
</dbReference>
<dbReference type="EC" id="1.13.11.11" evidence="1"/>
<dbReference type="RefSeq" id="WP_168135055.1">
    <property type="nucleotide sequence ID" value="NZ_JAAVJH010000007.1"/>
</dbReference>
<comment type="cofactor">
    <cofactor evidence="1">
        <name>heme</name>
        <dbReference type="ChEBI" id="CHEBI:30413"/>
    </cofactor>
    <text evidence="1">Binds 1 heme group per subunit.</text>
</comment>
<evidence type="ECO:0000313" key="3">
    <source>
        <dbReference type="Proteomes" id="UP000732399"/>
    </source>
</evidence>
<name>A0ABX1CS82_9SPHN</name>
<comment type="subunit">
    <text evidence="1">Homotetramer.</text>
</comment>
<sequence>MESRATAGTAGPTYGSYLALDAILSAQHPLSDTHDEMLFIVIHQASELWMKLCLHELAAARGAIVEDRMDMAFKMMARVARIQAQLIQSWEVLATITPADYSAMRAKLGTSSGFQSYQYRALEFIMGNKNPAMVDVHGEAPAVQAALREELARPSLYDEALRAMARAGLPVPADRLERDFTKGYEASPQVEACWRAVYAEPERYWDLYELAEKLVDLEYRVQLWRFGHLKTVERVIGFKRGTGGTAGVPYLAKVIDQVFFPELLTVRVAL</sequence>
<gene>
    <name evidence="1" type="primary">kynA</name>
    <name evidence="2" type="ORF">HBH26_13010</name>
</gene>
<feature type="binding site" evidence="1">
    <location>
        <position position="242"/>
    </location>
    <ligand>
        <name>substrate</name>
    </ligand>
</feature>
<comment type="similarity">
    <text evidence="1">Belongs to the tryptophan 2,3-dioxygenase family.</text>
</comment>
<dbReference type="EMBL" id="JAAVJH010000007">
    <property type="protein sequence ID" value="NJR79503.1"/>
    <property type="molecule type" value="Genomic_DNA"/>
</dbReference>
<keyword evidence="1" id="KW-0479">Metal-binding</keyword>
<accession>A0ABX1CS82</accession>
<comment type="function">
    <text evidence="1">Heme-dependent dioxygenase that catalyzes the oxidative cleavage of the L-tryptophan (L-Trp) pyrrole ring and converts L-tryptophan to N-formyl-L-kynurenine. Catalyzes the oxidative cleavage of the indole moiety.</text>
</comment>
<keyword evidence="3" id="KW-1185">Reference proteome</keyword>
<feature type="binding site" evidence="1">
    <location>
        <position position="105"/>
    </location>
    <ligand>
        <name>substrate</name>
    </ligand>
</feature>
<evidence type="ECO:0000313" key="2">
    <source>
        <dbReference type="EMBL" id="NJR79503.1"/>
    </source>
</evidence>
<feature type="binding site" evidence="1">
    <location>
        <position position="101"/>
    </location>
    <ligand>
        <name>substrate</name>
    </ligand>
</feature>
<keyword evidence="1" id="KW-0349">Heme</keyword>
<dbReference type="Gene3D" id="1.20.58.480">
    <property type="match status" value="1"/>
</dbReference>
<organism evidence="2 3">
    <name type="scientific">Sphingomonas corticis</name>
    <dbReference type="NCBI Taxonomy" id="2722791"/>
    <lineage>
        <taxon>Bacteria</taxon>
        <taxon>Pseudomonadati</taxon>
        <taxon>Pseudomonadota</taxon>
        <taxon>Alphaproteobacteria</taxon>
        <taxon>Sphingomonadales</taxon>
        <taxon>Sphingomonadaceae</taxon>
        <taxon>Sphingomonas</taxon>
    </lineage>
</organism>
<dbReference type="PANTHER" id="PTHR10138">
    <property type="entry name" value="TRYPTOPHAN 2,3-DIOXYGENASE"/>
    <property type="match status" value="1"/>
</dbReference>
<reference evidence="2 3" key="1">
    <citation type="submission" date="2020-03" db="EMBL/GenBank/DDBJ databases">
        <authorList>
            <person name="Wang L."/>
            <person name="He N."/>
            <person name="Li Y."/>
            <person name="Fang Y."/>
            <person name="Zhang F."/>
        </authorList>
    </citation>
    <scope>NUCLEOTIDE SEQUENCE [LARGE SCALE GENOMIC DNA]</scope>
    <source>
        <strain evidence="2 3">36D10-4-7</strain>
    </source>
</reference>
<dbReference type="InterPro" id="IPR004981">
    <property type="entry name" value="Trp_2_3_dOase"/>
</dbReference>